<reference evidence="2 3" key="1">
    <citation type="journal article" date="2019" name="Int. J. Syst. Evol. Microbiol.">
        <title>The Global Catalogue of Microorganisms (GCM) 10K type strain sequencing project: providing services to taxonomists for standard genome sequencing and annotation.</title>
        <authorList>
            <consortium name="The Broad Institute Genomics Platform"/>
            <consortium name="The Broad Institute Genome Sequencing Center for Infectious Disease"/>
            <person name="Wu L."/>
            <person name="Ma J."/>
        </authorList>
    </citation>
    <scope>NUCLEOTIDE SEQUENCE [LARGE SCALE GENOMIC DNA]</scope>
    <source>
        <strain evidence="2 3">JCM 9933</strain>
    </source>
</reference>
<keyword evidence="1" id="KW-0472">Membrane</keyword>
<name>A0ABN1EZY8_9PROT</name>
<comment type="caution">
    <text evidence="2">The sequence shown here is derived from an EMBL/GenBank/DDBJ whole genome shotgun (WGS) entry which is preliminary data.</text>
</comment>
<keyword evidence="3" id="KW-1185">Reference proteome</keyword>
<accession>A0ABN1EZY8</accession>
<evidence type="ECO:0000256" key="1">
    <source>
        <dbReference type="SAM" id="Phobius"/>
    </source>
</evidence>
<protein>
    <submittedName>
        <fullName evidence="2">Uncharacterized protein</fullName>
    </submittedName>
</protein>
<dbReference type="Proteomes" id="UP001501588">
    <property type="component" value="Unassembled WGS sequence"/>
</dbReference>
<keyword evidence="1" id="KW-1133">Transmembrane helix</keyword>
<dbReference type="EMBL" id="BAAAFZ010000017">
    <property type="protein sequence ID" value="GAA0578762.1"/>
    <property type="molecule type" value="Genomic_DNA"/>
</dbReference>
<proteinExistence type="predicted"/>
<keyword evidence="1" id="KW-0812">Transmembrane</keyword>
<feature type="transmembrane region" description="Helical" evidence="1">
    <location>
        <begin position="44"/>
        <end position="69"/>
    </location>
</feature>
<evidence type="ECO:0000313" key="2">
    <source>
        <dbReference type="EMBL" id="GAA0578762.1"/>
    </source>
</evidence>
<sequence length="70" mass="7382">MSVRCEMAPVEQLPGNVQTIAIPAGGTVAPKPLRTMLAPWTAELAVLLLRLSAIALLLSPLLLIAALLLR</sequence>
<evidence type="ECO:0000313" key="3">
    <source>
        <dbReference type="Proteomes" id="UP001501588"/>
    </source>
</evidence>
<gene>
    <name evidence="2" type="ORF">GCM10009416_16540</name>
</gene>
<organism evidence="2 3">
    <name type="scientific">Craurococcus roseus</name>
    <dbReference type="NCBI Taxonomy" id="77585"/>
    <lineage>
        <taxon>Bacteria</taxon>
        <taxon>Pseudomonadati</taxon>
        <taxon>Pseudomonadota</taxon>
        <taxon>Alphaproteobacteria</taxon>
        <taxon>Acetobacterales</taxon>
        <taxon>Acetobacteraceae</taxon>
        <taxon>Craurococcus</taxon>
    </lineage>
</organism>